<keyword evidence="1" id="KW-0175">Coiled coil</keyword>
<feature type="coiled-coil region" evidence="1">
    <location>
        <begin position="24"/>
        <end position="51"/>
    </location>
</feature>
<dbReference type="Proteomes" id="UP000033434">
    <property type="component" value="Unassembled WGS sequence"/>
</dbReference>
<evidence type="ECO:0000313" key="2">
    <source>
        <dbReference type="EMBL" id="KKE84158.1"/>
    </source>
</evidence>
<sequence>MTPEQENQLFQSIGQIQATQTAILKEVTDIKTDLTKRVDRLESRVETVESHVTNNRVKIASIGGGAGLVVAIAAEVLKLGGGA</sequence>
<name>A0A0F6ADB8_9GAMM</name>
<proteinExistence type="predicted"/>
<evidence type="ECO:0000313" key="3">
    <source>
        <dbReference type="Proteomes" id="UP000033434"/>
    </source>
</evidence>
<dbReference type="AlphaFoldDB" id="A0A0F6ADB8"/>
<reference evidence="2 3" key="1">
    <citation type="journal article" date="2015" name="BMC Genomics">
        <title>Genome mining reveals unlocked bioactive potential of marine Gram-negative bacteria.</title>
        <authorList>
            <person name="Machado H."/>
            <person name="Sonnenschein E.C."/>
            <person name="Melchiorsen J."/>
            <person name="Gram L."/>
        </authorList>
    </citation>
    <scope>NUCLEOTIDE SEQUENCE [LARGE SCALE GENOMIC DNA]</scope>
    <source>
        <strain evidence="2 3">S4054</strain>
    </source>
</reference>
<evidence type="ECO:0000256" key="1">
    <source>
        <dbReference type="SAM" id="Coils"/>
    </source>
</evidence>
<accession>A0A0F6ADB8</accession>
<comment type="caution">
    <text evidence="2">The sequence shown here is derived from an EMBL/GenBank/DDBJ whole genome shotgun (WGS) entry which is preliminary data.</text>
</comment>
<organism evidence="2 3">
    <name type="scientific">Pseudoalteromonas luteoviolacea S4054</name>
    <dbReference type="NCBI Taxonomy" id="1129367"/>
    <lineage>
        <taxon>Bacteria</taxon>
        <taxon>Pseudomonadati</taxon>
        <taxon>Pseudomonadota</taxon>
        <taxon>Gammaproteobacteria</taxon>
        <taxon>Alteromonadales</taxon>
        <taxon>Pseudoalteromonadaceae</taxon>
        <taxon>Pseudoalteromonas</taxon>
    </lineage>
</organism>
<protein>
    <submittedName>
        <fullName evidence="2">Uncharacterized protein</fullName>
    </submittedName>
</protein>
<gene>
    <name evidence="2" type="ORF">N479_09675</name>
</gene>
<dbReference type="PATRIC" id="fig|1129367.4.peg.1713"/>
<dbReference type="EMBL" id="AUXW01000138">
    <property type="protein sequence ID" value="KKE84158.1"/>
    <property type="molecule type" value="Genomic_DNA"/>
</dbReference>